<dbReference type="InterPro" id="IPR025857">
    <property type="entry name" value="MacB_PCD"/>
</dbReference>
<evidence type="ECO:0000313" key="11">
    <source>
        <dbReference type="Proteomes" id="UP000037848"/>
    </source>
</evidence>
<feature type="transmembrane region" description="Helical" evidence="7">
    <location>
        <begin position="765"/>
        <end position="785"/>
    </location>
</feature>
<dbReference type="PANTHER" id="PTHR30572:SF4">
    <property type="entry name" value="ABC TRANSPORTER PERMEASE YTRF"/>
    <property type="match status" value="1"/>
</dbReference>
<dbReference type="OrthoDB" id="5711186at2"/>
<evidence type="ECO:0000256" key="3">
    <source>
        <dbReference type="ARBA" id="ARBA00022692"/>
    </source>
</evidence>
<dbReference type="Pfam" id="PF12704">
    <property type="entry name" value="MacB_PCD"/>
    <property type="match status" value="1"/>
</dbReference>
<keyword evidence="4 7" id="KW-1133">Transmembrane helix</keyword>
<comment type="caution">
    <text evidence="10">The sequence shown here is derived from an EMBL/GenBank/DDBJ whole genome shotgun (WGS) entry which is preliminary data.</text>
</comment>
<comment type="similarity">
    <text evidence="6">Belongs to the ABC-4 integral membrane protein family.</text>
</comment>
<feature type="transmembrane region" description="Helical" evidence="7">
    <location>
        <begin position="709"/>
        <end position="731"/>
    </location>
</feature>
<dbReference type="Proteomes" id="UP000037848">
    <property type="component" value="Unassembled WGS sequence"/>
</dbReference>
<name>A0A0N1MUE1_9GAMM</name>
<feature type="transmembrane region" description="Helical" evidence="7">
    <location>
        <begin position="330"/>
        <end position="358"/>
    </location>
</feature>
<evidence type="ECO:0000256" key="2">
    <source>
        <dbReference type="ARBA" id="ARBA00022475"/>
    </source>
</evidence>
<comment type="subcellular location">
    <subcellularLocation>
        <location evidence="1">Cell membrane</location>
        <topology evidence="1">Multi-pass membrane protein</topology>
    </subcellularLocation>
</comment>
<feature type="transmembrane region" description="Helical" evidence="7">
    <location>
        <begin position="430"/>
        <end position="450"/>
    </location>
</feature>
<keyword evidence="11" id="KW-1185">Reference proteome</keyword>
<evidence type="ECO:0000256" key="1">
    <source>
        <dbReference type="ARBA" id="ARBA00004651"/>
    </source>
</evidence>
<keyword evidence="5 7" id="KW-0472">Membrane</keyword>
<dbReference type="Pfam" id="PF02687">
    <property type="entry name" value="FtsX"/>
    <property type="match status" value="1"/>
</dbReference>
<feature type="transmembrane region" description="Helical" evidence="7">
    <location>
        <begin position="21"/>
        <end position="48"/>
    </location>
</feature>
<dbReference type="PANTHER" id="PTHR30572">
    <property type="entry name" value="MEMBRANE COMPONENT OF TRANSPORTER-RELATED"/>
    <property type="match status" value="1"/>
</dbReference>
<protein>
    <recommendedName>
        <fullName evidence="12">ABC transporter permease</fullName>
    </recommendedName>
</protein>
<dbReference type="RefSeq" id="WP_054454339.1">
    <property type="nucleotide sequence ID" value="NZ_LHPH01000010.1"/>
</dbReference>
<dbReference type="EMBL" id="LHPH01000010">
    <property type="protein sequence ID" value="KPH63127.1"/>
    <property type="molecule type" value="Genomic_DNA"/>
</dbReference>
<evidence type="ECO:0000256" key="6">
    <source>
        <dbReference type="ARBA" id="ARBA00038076"/>
    </source>
</evidence>
<evidence type="ECO:0000256" key="4">
    <source>
        <dbReference type="ARBA" id="ARBA00022989"/>
    </source>
</evidence>
<evidence type="ECO:0008006" key="12">
    <source>
        <dbReference type="Google" id="ProtNLM"/>
    </source>
</evidence>
<sequence>MSFYLRALRHGVLRLFTLPRLSLPILLTLSLTLAAVLAVVAMSSHLIFKPLPDIKDENSLYVINRTMAVSQDMRVSMFTAKRLALLAEQYKRYGRFAAYQADESAVKVHETNYPVSRFDASNNFMTMVGGTLLLGEQPNKVNTQNSVWISESLWQSAFQKNVNAIGQTLQIDATSVQIRGVVSDFSSFNSDNDEKYTQQVWRYYDLAEKAAMPTQMTIDGSLQPLFRQTERAFTADDMESFWQQYYLDQGEQLGPMKQMFESMAPESTATLYRDNLMEDQQTMLLFLLATVVILLVMASLNLLNLFIAHYQQREQEFATQLCMGASRNKLLVMSFLENLSTFLLAAVLGLLGAAWLIRLLPIISGGNIAMLELVQIDAITIAVAVAIVLTINLFFAFLSTRQFDQTQLISNLNNGNKGVNAGKVTRLSQVLFIAQLSSAAVILTGTAMLANTAYDKLNIHLGFEPGNTLIANVRLQSNDDPILDSAEIEEKVAQVAQDPEAAEQKTKQHYQGALEIKNQLEQAILQVQPNITPLQSQGEPFSFNTVINMTEDEQTQERFTYMTINIAPDYLQTYKLNLLAGQNMTQTQYLNLEPVALINETFAKQLSTDGTIESVIGKKVSNRQVIGVIADNYTMMAKDQGYPTMLYSYSHDNANFGINIAMQLPPGQSFDKHAIMQAIQYAHPQVIEVDARTLDERWAEQTMPQRVQFYFISALSLLTLLLAAVGSNGMAMSFTELKRFELAIRMATGASRINLMKRTLKSFNGLLLSALAIAITLACGLYLALQKAIPMLPAFSWQALTIFTSLLIAIVFIAIVLVVWRIINADPMRALREQ</sequence>
<feature type="transmembrane region" description="Helical" evidence="7">
    <location>
        <begin position="378"/>
        <end position="398"/>
    </location>
</feature>
<gene>
    <name evidence="10" type="ORF">ADS77_10610</name>
</gene>
<dbReference type="GO" id="GO:0005886">
    <property type="term" value="C:plasma membrane"/>
    <property type="evidence" value="ECO:0007669"/>
    <property type="project" value="UniProtKB-SubCell"/>
</dbReference>
<feature type="domain" description="MacB-like periplasmic core" evidence="9">
    <location>
        <begin position="26"/>
        <end position="192"/>
    </location>
</feature>
<dbReference type="InterPro" id="IPR050250">
    <property type="entry name" value="Macrolide_Exporter_MacB"/>
</dbReference>
<feature type="transmembrane region" description="Helical" evidence="7">
    <location>
        <begin position="283"/>
        <end position="309"/>
    </location>
</feature>
<dbReference type="InterPro" id="IPR003838">
    <property type="entry name" value="ABC3_permease_C"/>
</dbReference>
<keyword evidence="2" id="KW-1003">Cell membrane</keyword>
<evidence type="ECO:0000259" key="8">
    <source>
        <dbReference type="Pfam" id="PF02687"/>
    </source>
</evidence>
<dbReference type="PATRIC" id="fig|187330.3.peg.4238"/>
<proteinExistence type="inferred from homology"/>
<accession>A0A0N1MUE1</accession>
<evidence type="ECO:0000256" key="7">
    <source>
        <dbReference type="SAM" id="Phobius"/>
    </source>
</evidence>
<feature type="transmembrane region" description="Helical" evidence="7">
    <location>
        <begin position="797"/>
        <end position="823"/>
    </location>
</feature>
<reference evidence="10 11" key="1">
    <citation type="submission" date="2015-08" db="EMBL/GenBank/DDBJ databases">
        <title>Draft Genome Sequence of Pseudoalteromonas porphyrae UCD-SED14.</title>
        <authorList>
            <person name="Coil D.A."/>
            <person name="Jospin G."/>
            <person name="Lee R.D."/>
            <person name="Eisen J.A."/>
        </authorList>
    </citation>
    <scope>NUCLEOTIDE SEQUENCE [LARGE SCALE GENOMIC DNA]</scope>
    <source>
        <strain evidence="10 11">UCD-SED14</strain>
    </source>
</reference>
<dbReference type="GO" id="GO:0022857">
    <property type="term" value="F:transmembrane transporter activity"/>
    <property type="evidence" value="ECO:0007669"/>
    <property type="project" value="TreeGrafter"/>
</dbReference>
<feature type="domain" description="ABC3 transporter permease C-terminal" evidence="8">
    <location>
        <begin position="291"/>
        <end position="401"/>
    </location>
</feature>
<keyword evidence="3 7" id="KW-0812">Transmembrane</keyword>
<evidence type="ECO:0000259" key="9">
    <source>
        <dbReference type="Pfam" id="PF12704"/>
    </source>
</evidence>
<dbReference type="AlphaFoldDB" id="A0A0N1MUE1"/>
<organism evidence="10 11">
    <name type="scientific">Pseudoalteromonas porphyrae</name>
    <dbReference type="NCBI Taxonomy" id="187330"/>
    <lineage>
        <taxon>Bacteria</taxon>
        <taxon>Pseudomonadati</taxon>
        <taxon>Pseudomonadota</taxon>
        <taxon>Gammaproteobacteria</taxon>
        <taxon>Alteromonadales</taxon>
        <taxon>Pseudoalteromonadaceae</taxon>
        <taxon>Pseudoalteromonas</taxon>
    </lineage>
</organism>
<dbReference type="STRING" id="187330.AMS58_15030"/>
<evidence type="ECO:0000256" key="5">
    <source>
        <dbReference type="ARBA" id="ARBA00023136"/>
    </source>
</evidence>
<evidence type="ECO:0000313" key="10">
    <source>
        <dbReference type="EMBL" id="KPH63127.1"/>
    </source>
</evidence>